<keyword evidence="3" id="KW-1185">Reference proteome</keyword>
<organism evidence="2 3">
    <name type="scientific">Necator americanus</name>
    <name type="common">Human hookworm</name>
    <dbReference type="NCBI Taxonomy" id="51031"/>
    <lineage>
        <taxon>Eukaryota</taxon>
        <taxon>Metazoa</taxon>
        <taxon>Ecdysozoa</taxon>
        <taxon>Nematoda</taxon>
        <taxon>Chromadorea</taxon>
        <taxon>Rhabditida</taxon>
        <taxon>Rhabditina</taxon>
        <taxon>Rhabditomorpha</taxon>
        <taxon>Strongyloidea</taxon>
        <taxon>Ancylostomatidae</taxon>
        <taxon>Bunostominae</taxon>
        <taxon>Necator</taxon>
    </lineage>
</organism>
<gene>
    <name evidence="2" type="primary">Necator_chrV.g19012</name>
    <name evidence="2" type="ORF">RB195_014221</name>
</gene>
<proteinExistence type="predicted"/>
<dbReference type="Proteomes" id="UP001303046">
    <property type="component" value="Unassembled WGS sequence"/>
</dbReference>
<evidence type="ECO:0000256" key="1">
    <source>
        <dbReference type="SAM" id="MobiDB-lite"/>
    </source>
</evidence>
<accession>A0ABR1DZ37</accession>
<reference evidence="2 3" key="1">
    <citation type="submission" date="2023-08" db="EMBL/GenBank/DDBJ databases">
        <title>A Necator americanus chromosomal reference genome.</title>
        <authorList>
            <person name="Ilik V."/>
            <person name="Petrzelkova K.J."/>
            <person name="Pardy F."/>
            <person name="Fuh T."/>
            <person name="Niatou-Singa F.S."/>
            <person name="Gouil Q."/>
            <person name="Baker L."/>
            <person name="Ritchie M.E."/>
            <person name="Jex A.R."/>
            <person name="Gazzola D."/>
            <person name="Li H."/>
            <person name="Toshio Fujiwara R."/>
            <person name="Zhan B."/>
            <person name="Aroian R.V."/>
            <person name="Pafco B."/>
            <person name="Schwarz E.M."/>
        </authorList>
    </citation>
    <scope>NUCLEOTIDE SEQUENCE [LARGE SCALE GENOMIC DNA]</scope>
    <source>
        <strain evidence="2 3">Aroian</strain>
        <tissue evidence="2">Whole animal</tissue>
    </source>
</reference>
<comment type="caution">
    <text evidence="2">The sequence shown here is derived from an EMBL/GenBank/DDBJ whole genome shotgun (WGS) entry which is preliminary data.</text>
</comment>
<evidence type="ECO:0000313" key="3">
    <source>
        <dbReference type="Proteomes" id="UP001303046"/>
    </source>
</evidence>
<name>A0ABR1DZ37_NECAM</name>
<feature type="region of interest" description="Disordered" evidence="1">
    <location>
        <begin position="1"/>
        <end position="42"/>
    </location>
</feature>
<dbReference type="EMBL" id="JAVFWL010000005">
    <property type="protein sequence ID" value="KAK6755702.1"/>
    <property type="molecule type" value="Genomic_DNA"/>
</dbReference>
<sequence length="42" mass="4701">MVAKDTNIYSYASVESDEDGEEWAADEKIRPLATPEGLEQIE</sequence>
<feature type="compositionally biased region" description="Acidic residues" evidence="1">
    <location>
        <begin position="15"/>
        <end position="24"/>
    </location>
</feature>
<evidence type="ECO:0000313" key="2">
    <source>
        <dbReference type="EMBL" id="KAK6755702.1"/>
    </source>
</evidence>
<protein>
    <submittedName>
        <fullName evidence="2">Uncharacterized protein</fullName>
    </submittedName>
</protein>